<dbReference type="PANTHER" id="PTHR14226">
    <property type="entry name" value="NEUROPATHY TARGET ESTERASE/SWISS CHEESE D.MELANOGASTER"/>
    <property type="match status" value="1"/>
</dbReference>
<feature type="active site" description="Proton acceptor" evidence="4">
    <location>
        <position position="268"/>
    </location>
</feature>
<feature type="short sequence motif" description="DGA/G" evidence="4">
    <location>
        <begin position="268"/>
        <end position="270"/>
    </location>
</feature>
<dbReference type="GO" id="GO:0016787">
    <property type="term" value="F:hydrolase activity"/>
    <property type="evidence" value="ECO:0007669"/>
    <property type="project" value="UniProtKB-UniRule"/>
</dbReference>
<proteinExistence type="predicted"/>
<dbReference type="InterPro" id="IPR050301">
    <property type="entry name" value="NTE"/>
</dbReference>
<feature type="short sequence motif" description="GXGXXG" evidence="4">
    <location>
        <begin position="94"/>
        <end position="99"/>
    </location>
</feature>
<feature type="short sequence motif" description="GXSXG" evidence="4">
    <location>
        <begin position="123"/>
        <end position="127"/>
    </location>
</feature>
<dbReference type="InterPro" id="IPR016035">
    <property type="entry name" value="Acyl_Trfase/lysoPLipase"/>
</dbReference>
<keyword evidence="3 4" id="KW-0443">Lipid metabolism</keyword>
<organism evidence="6 7">
    <name type="scientific">Cocleimonas flava</name>
    <dbReference type="NCBI Taxonomy" id="634765"/>
    <lineage>
        <taxon>Bacteria</taxon>
        <taxon>Pseudomonadati</taxon>
        <taxon>Pseudomonadota</taxon>
        <taxon>Gammaproteobacteria</taxon>
        <taxon>Thiotrichales</taxon>
        <taxon>Thiotrichaceae</taxon>
        <taxon>Cocleimonas</taxon>
    </lineage>
</organism>
<accession>A0A4R1F4V4</accession>
<comment type="caution">
    <text evidence="6">The sequence shown here is derived from an EMBL/GenBank/DDBJ whole genome shotgun (WGS) entry which is preliminary data.</text>
</comment>
<feature type="active site" description="Nucleophile" evidence="4">
    <location>
        <position position="125"/>
    </location>
</feature>
<reference evidence="6 7" key="1">
    <citation type="submission" date="2019-03" db="EMBL/GenBank/DDBJ databases">
        <title>Genomic Encyclopedia of Type Strains, Phase IV (KMG-IV): sequencing the most valuable type-strain genomes for metagenomic binning, comparative biology and taxonomic classification.</title>
        <authorList>
            <person name="Goeker M."/>
        </authorList>
    </citation>
    <scope>NUCLEOTIDE SEQUENCE [LARGE SCALE GENOMIC DNA]</scope>
    <source>
        <strain evidence="6 7">DSM 24830</strain>
    </source>
</reference>
<feature type="domain" description="PNPLA" evidence="5">
    <location>
        <begin position="90"/>
        <end position="281"/>
    </location>
</feature>
<dbReference type="PROSITE" id="PS51635">
    <property type="entry name" value="PNPLA"/>
    <property type="match status" value="1"/>
</dbReference>
<dbReference type="InterPro" id="IPR002641">
    <property type="entry name" value="PNPLA_dom"/>
</dbReference>
<dbReference type="AlphaFoldDB" id="A0A4R1F4V4"/>
<dbReference type="SUPFAM" id="SSF52151">
    <property type="entry name" value="FabD/lysophospholipase-like"/>
    <property type="match status" value="1"/>
</dbReference>
<evidence type="ECO:0000313" key="7">
    <source>
        <dbReference type="Proteomes" id="UP000294887"/>
    </source>
</evidence>
<protein>
    <submittedName>
        <fullName evidence="6">Patatin-like phospholipase</fullName>
    </submittedName>
</protein>
<dbReference type="EMBL" id="SMFQ01000003">
    <property type="protein sequence ID" value="TCJ87624.1"/>
    <property type="molecule type" value="Genomic_DNA"/>
</dbReference>
<evidence type="ECO:0000256" key="2">
    <source>
        <dbReference type="ARBA" id="ARBA00022963"/>
    </source>
</evidence>
<keyword evidence="7" id="KW-1185">Reference proteome</keyword>
<name>A0A4R1F4V4_9GAMM</name>
<evidence type="ECO:0000256" key="3">
    <source>
        <dbReference type="ARBA" id="ARBA00023098"/>
    </source>
</evidence>
<keyword evidence="2 4" id="KW-0442">Lipid degradation</keyword>
<evidence type="ECO:0000256" key="1">
    <source>
        <dbReference type="ARBA" id="ARBA00022801"/>
    </source>
</evidence>
<dbReference type="Pfam" id="PF01734">
    <property type="entry name" value="Patatin"/>
    <property type="match status" value="1"/>
</dbReference>
<dbReference type="PANTHER" id="PTHR14226:SF74">
    <property type="entry name" value="BLR4684 PROTEIN"/>
    <property type="match status" value="1"/>
</dbReference>
<gene>
    <name evidence="6" type="ORF">EV695_2136</name>
</gene>
<evidence type="ECO:0000256" key="4">
    <source>
        <dbReference type="PROSITE-ProRule" id="PRU01161"/>
    </source>
</evidence>
<dbReference type="Gene3D" id="3.40.1090.10">
    <property type="entry name" value="Cytosolic phospholipase A2 catalytic domain"/>
    <property type="match status" value="1"/>
</dbReference>
<evidence type="ECO:0000259" key="5">
    <source>
        <dbReference type="PROSITE" id="PS51635"/>
    </source>
</evidence>
<dbReference type="GO" id="GO:0016042">
    <property type="term" value="P:lipid catabolic process"/>
    <property type="evidence" value="ECO:0007669"/>
    <property type="project" value="UniProtKB-UniRule"/>
</dbReference>
<evidence type="ECO:0000313" key="6">
    <source>
        <dbReference type="EMBL" id="TCJ87624.1"/>
    </source>
</evidence>
<sequence>MIPETLMKIIIRNVVILVCFATLSACSTLPRHPAPLDKMLSAKISGMSGVRAWSGTFSKDFESDLLLSIKQEKSHLAASSLVKLPASSVLTLSGGGDNGAFGAGFLQGWTKTGTRPTFKLVTGISTGALIAPFAFIGPEYDPTLQEAFTTIDANNIYFPRWISFMWSDSFTDTAPLLRLIKRYITNDVLNKVALAHRQGRRLFIGTTNLDADRLVVWNMGAIANSGHPKALELFQQIILASSSVPVAFPPVLIKVEVGGTSYDEMHVDGGVKAQLFFLAATLDLTDFRKKLNLVEEPNRKMSIYIIRNAEIGPELKQVPRNLTKISERALSSMIKSQALNDLNRVYGLAKTQGLDFNWVALPEEYEPTESDEFDRKEMNRLFKKGYEQGLKKDVWKKVPPGVND</sequence>
<keyword evidence="1 4" id="KW-0378">Hydrolase</keyword>
<dbReference type="Proteomes" id="UP000294887">
    <property type="component" value="Unassembled WGS sequence"/>
</dbReference>